<evidence type="ECO:0000256" key="2">
    <source>
        <dbReference type="ARBA" id="ARBA00022737"/>
    </source>
</evidence>
<name>A0A151GQ10_DRECN</name>
<feature type="region of interest" description="Disordered" evidence="5">
    <location>
        <begin position="168"/>
        <end position="199"/>
    </location>
</feature>
<dbReference type="PANTHER" id="PTHR47447:SF23">
    <property type="entry name" value="PENTACOTRIPEPTIDE-REPEAT REGION OF PRORP DOMAIN-CONTAINING PROTEIN"/>
    <property type="match status" value="1"/>
</dbReference>
<dbReference type="RefSeq" id="XP_040658538.1">
    <property type="nucleotide sequence ID" value="XM_040797655.1"/>
</dbReference>
<keyword evidence="2" id="KW-0677">Repeat</keyword>
<evidence type="ECO:0000313" key="7">
    <source>
        <dbReference type="Proteomes" id="UP000076580"/>
    </source>
</evidence>
<comment type="caution">
    <text evidence="6">The sequence shown here is derived from an EMBL/GenBank/DDBJ whole genome shotgun (WGS) entry which is preliminary data.</text>
</comment>
<dbReference type="Pfam" id="PF13812">
    <property type="entry name" value="PPR_3"/>
    <property type="match status" value="1"/>
</dbReference>
<feature type="compositionally biased region" description="Polar residues" evidence="5">
    <location>
        <begin position="168"/>
        <end position="188"/>
    </location>
</feature>
<evidence type="ECO:0000256" key="1">
    <source>
        <dbReference type="ARBA" id="ARBA00006192"/>
    </source>
</evidence>
<dbReference type="InterPro" id="IPR011990">
    <property type="entry name" value="TPR-like_helical_dom_sf"/>
</dbReference>
<evidence type="ECO:0000256" key="3">
    <source>
        <dbReference type="ARBA" id="ARBA00044493"/>
    </source>
</evidence>
<feature type="region of interest" description="Disordered" evidence="5">
    <location>
        <begin position="1112"/>
        <end position="1135"/>
    </location>
</feature>
<gene>
    <name evidence="6" type="ORF">DCS_00316</name>
</gene>
<evidence type="ECO:0000313" key="6">
    <source>
        <dbReference type="EMBL" id="KYK59186.1"/>
    </source>
</evidence>
<sequence length="1180" mass="133366">MLERTAASLETCNLHRVLSRPAPPSKLCKPLRTGFWQHGASAIELSTLWPLPARASDAVPAEPPSYPTQTGLVASAFLLDFLYPKDTHALLRRLYQTLPRPQVGGRSTASTTNRNFASSPAVAESPSQKSTIRLPTPDARDRRRVGRLIEQAQALRCDDRNLVSLSPETDTEFRSSSVVEKNEAQTTHAGDIDGPRPCPTGKGEMLQDLLLRPMQERYRDIWDAYCNLNAGQQTMFRREVILYLSRSRSSIDTERVLSLLRQIPGDALDNDLQAAAVLAPIRLGDIDAAVAKFKTGLAQKGLSGGLHYLMADLVSHGRWSVLLSVWLEHFAAVGEKSTDATSLCQLQSIPGLGMLYLSFEKYVEAQELGSISNMIKNVGIHSKPKPGLHALRRKLVEAALRQPCPPKQAAVMLAKWADCQLYECYILRMLDKWKIGSESKANLVMLSEIYQKYGALPGAKPSIPLLRGMFDLYFPANAAGLEGIYRDWHMAWGDLDQWGFERFLKFYARAGDEQAVRDLWARYVTCFPDVLKQPRAFRSTMNVFAQTGNVDKAEEELEMMMKRYGVKPDIDIWNTLLKCYTRAEDFSRVLRCFEEIRAIHRPNSFTYAHVMAMAAKKGDLETTLDFFKRSQNDQVQVTKEMAMALVMAYCRNDRLTDAERICTELAERKATSTGIWNQLLHFNGVHGKLSKCYELLQAMKTYGVEWDHQTHEFLLQALVRVDQIQPAYHLLRSAYEDKFFPLGPEHYAVVMAGAVRTGELALVETLLWHMQRAGLPVSFNAHVSLVEAAFRQNPSAERTRRLGKEFVEHLRALLPTRAAGSPKAYGDVVEIRRQTQGIGRAIMLLVELRDFGTAEELVNIYSELFANHKGQAGFPPAVASALMLGYLKDARLGQVQTMWERTWESVLARSHRVGKGAIYPAHQYDLARPFGIVVRAFREANDGIGLVRCVEKVTSAGFKLTRSNWNMAVRYLAEMGHWEQAMNWCETMLMPQWRGWNAKGTSLQERRDMKNTRILQASKPAIYGLQKEWLKLRKLAAWSAQISRKLKQIELRHPMLHYAFITSDHDQLAATWVLPKKESLTQAIKELLKPISYAELKVMRKALERQLRLLQTKSNRPRKSHGPFHVVTGGSSTDVRTRPVVHRDLRHLDAAVRSRLMEIEMGARPPAADADAHAAEKDKK</sequence>
<dbReference type="AlphaFoldDB" id="A0A151GQ10"/>
<dbReference type="EMBL" id="LAYC01000001">
    <property type="protein sequence ID" value="KYK59186.1"/>
    <property type="molecule type" value="Genomic_DNA"/>
</dbReference>
<dbReference type="SUPFAM" id="SSF48452">
    <property type="entry name" value="TPR-like"/>
    <property type="match status" value="1"/>
</dbReference>
<reference evidence="6 7" key="1">
    <citation type="journal article" date="2016" name="Sci. Rep.">
        <title>Insights into Adaptations to a Near-Obligate Nematode Endoparasitic Lifestyle from the Finished Genome of Drechmeria coniospora.</title>
        <authorList>
            <person name="Zhang L."/>
            <person name="Zhou Z."/>
            <person name="Guo Q."/>
            <person name="Fokkens L."/>
            <person name="Miskei M."/>
            <person name="Pocsi I."/>
            <person name="Zhang W."/>
            <person name="Chen M."/>
            <person name="Wang L."/>
            <person name="Sun Y."/>
            <person name="Donzelli B.G."/>
            <person name="Gibson D.M."/>
            <person name="Nelson D.R."/>
            <person name="Luo J.G."/>
            <person name="Rep M."/>
            <person name="Liu H."/>
            <person name="Yang S."/>
            <person name="Wang J."/>
            <person name="Krasnoff S.B."/>
            <person name="Xu Y."/>
            <person name="Molnar I."/>
            <person name="Lin M."/>
        </authorList>
    </citation>
    <scope>NUCLEOTIDE SEQUENCE [LARGE SCALE GENOMIC DNA]</scope>
    <source>
        <strain evidence="6 7">ARSEF 6962</strain>
    </source>
</reference>
<comment type="similarity">
    <text evidence="1">Belongs to the CCM1 family.</text>
</comment>
<dbReference type="GeneID" id="63712959"/>
<dbReference type="InterPro" id="IPR002885">
    <property type="entry name" value="PPR_rpt"/>
</dbReference>
<protein>
    <submittedName>
        <fullName evidence="6">Pentatricopeptide repeat containing protein</fullName>
    </submittedName>
</protein>
<evidence type="ECO:0000256" key="4">
    <source>
        <dbReference type="ARBA" id="ARBA00044511"/>
    </source>
</evidence>
<feature type="compositionally biased region" description="Polar residues" evidence="5">
    <location>
        <begin position="105"/>
        <end position="118"/>
    </location>
</feature>
<dbReference type="PANTHER" id="PTHR47447">
    <property type="entry name" value="OS03G0856100 PROTEIN"/>
    <property type="match status" value="1"/>
</dbReference>
<dbReference type="Pfam" id="PF01535">
    <property type="entry name" value="PPR"/>
    <property type="match status" value="1"/>
</dbReference>
<keyword evidence="7" id="KW-1185">Reference proteome</keyword>
<proteinExistence type="inferred from homology"/>
<dbReference type="STRING" id="98403.A0A151GQ10"/>
<evidence type="ECO:0000256" key="5">
    <source>
        <dbReference type="SAM" id="MobiDB-lite"/>
    </source>
</evidence>
<dbReference type="Gene3D" id="1.25.40.10">
    <property type="entry name" value="Tetratricopeptide repeat domain"/>
    <property type="match status" value="2"/>
</dbReference>
<dbReference type="NCBIfam" id="TIGR00756">
    <property type="entry name" value="PPR"/>
    <property type="match status" value="1"/>
</dbReference>
<comment type="function">
    <text evidence="3">Regulates mitochondrial small subunit maturation by controlling 15S rRNA 5'-end processing. Localizes to the 5' precursor of the 15S rRNA in a position that is subsequently occupied by mS47 in the mature yeast mtSSU. Uses structure and sequence-specific RNA recognition, binding to a single-stranded region of the precursor and specifically recognizing bases -6 to -1. The exchange of Ccm1 for mS47 is coupled to the irreversible removal of precursor rRNA that is accompanied by conformational changes of the mitoribosomal proteins uS5m and mS26. These conformational changes signal completion of 5'-end rRNA processing through protection of the mature 5'-end of the 15S rRNA and stabilization of mS47. The removal of the 5' precursor together with the dissociation of Ccm1 may be catalyzed by the 5'-3' exoribonuclease Pet127. Involved in the specific removal of group I introns in mitochondrial encoded transcripts.</text>
</comment>
<accession>A0A151GQ10</accession>
<organism evidence="6 7">
    <name type="scientific">Drechmeria coniospora</name>
    <name type="common">Nematophagous fungus</name>
    <name type="synonym">Meria coniospora</name>
    <dbReference type="NCBI Taxonomy" id="98403"/>
    <lineage>
        <taxon>Eukaryota</taxon>
        <taxon>Fungi</taxon>
        <taxon>Dikarya</taxon>
        <taxon>Ascomycota</taxon>
        <taxon>Pezizomycotina</taxon>
        <taxon>Sordariomycetes</taxon>
        <taxon>Hypocreomycetidae</taxon>
        <taxon>Hypocreales</taxon>
        <taxon>Ophiocordycipitaceae</taxon>
        <taxon>Drechmeria</taxon>
    </lineage>
</organism>
<comment type="subunit">
    <text evidence="4">Binds to mitochondrial small subunit 15S rRNA.</text>
</comment>
<dbReference type="Proteomes" id="UP000076580">
    <property type="component" value="Chromosome 01"/>
</dbReference>
<feature type="region of interest" description="Disordered" evidence="5">
    <location>
        <begin position="101"/>
        <end position="140"/>
    </location>
</feature>
<dbReference type="InParanoid" id="A0A151GQ10"/>